<feature type="domain" description="Gfo/Idh/MocA-like oxidoreductase N-terminal" evidence="1">
    <location>
        <begin position="36"/>
        <end position="156"/>
    </location>
</feature>
<organism evidence="3 4">
    <name type="scientific">Polaribacter glomeratus</name>
    <dbReference type="NCBI Taxonomy" id="102"/>
    <lineage>
        <taxon>Bacteria</taxon>
        <taxon>Pseudomonadati</taxon>
        <taxon>Bacteroidota</taxon>
        <taxon>Flavobacteriia</taxon>
        <taxon>Flavobacteriales</taxon>
        <taxon>Flavobacteriaceae</taxon>
    </lineage>
</organism>
<evidence type="ECO:0000313" key="4">
    <source>
        <dbReference type="Proteomes" id="UP000239068"/>
    </source>
</evidence>
<protein>
    <submittedName>
        <fullName evidence="3">Dehydrogenase</fullName>
    </submittedName>
</protein>
<feature type="domain" description="GFO/IDH/MocA-like oxidoreductase" evidence="2">
    <location>
        <begin position="164"/>
        <end position="295"/>
    </location>
</feature>
<comment type="caution">
    <text evidence="3">The sequence shown here is derived from an EMBL/GenBank/DDBJ whole genome shotgun (WGS) entry which is preliminary data.</text>
</comment>
<gene>
    <name evidence="3" type="ORF">BTO16_11780</name>
</gene>
<dbReference type="PANTHER" id="PTHR43818">
    <property type="entry name" value="BCDNA.GH03377"/>
    <property type="match status" value="1"/>
</dbReference>
<evidence type="ECO:0000313" key="3">
    <source>
        <dbReference type="EMBL" id="PQJ76572.1"/>
    </source>
</evidence>
<dbReference type="AlphaFoldDB" id="A0A2S7WH40"/>
<dbReference type="RefSeq" id="WP_105021884.1">
    <property type="nucleotide sequence ID" value="NZ_MSCM01000002.1"/>
</dbReference>
<dbReference type="Pfam" id="PF22725">
    <property type="entry name" value="GFO_IDH_MocA_C3"/>
    <property type="match status" value="1"/>
</dbReference>
<dbReference type="SUPFAM" id="SSF51735">
    <property type="entry name" value="NAD(P)-binding Rossmann-fold domains"/>
    <property type="match status" value="1"/>
</dbReference>
<dbReference type="InterPro" id="IPR055170">
    <property type="entry name" value="GFO_IDH_MocA-like_dom"/>
</dbReference>
<evidence type="ECO:0000259" key="1">
    <source>
        <dbReference type="Pfam" id="PF01408"/>
    </source>
</evidence>
<dbReference type="EMBL" id="MSCM01000002">
    <property type="protein sequence ID" value="PQJ76572.1"/>
    <property type="molecule type" value="Genomic_DNA"/>
</dbReference>
<proteinExistence type="predicted"/>
<dbReference type="InterPro" id="IPR050463">
    <property type="entry name" value="Gfo/Idh/MocA_oxidrdct_glycsds"/>
</dbReference>
<dbReference type="Proteomes" id="UP000239068">
    <property type="component" value="Unassembled WGS sequence"/>
</dbReference>
<name>A0A2S7WH40_9FLAO</name>
<keyword evidence="4" id="KW-1185">Reference proteome</keyword>
<dbReference type="OrthoDB" id="9771072at2"/>
<dbReference type="InterPro" id="IPR036291">
    <property type="entry name" value="NAD(P)-bd_dom_sf"/>
</dbReference>
<evidence type="ECO:0000259" key="2">
    <source>
        <dbReference type="Pfam" id="PF22725"/>
    </source>
</evidence>
<dbReference type="Gene3D" id="3.40.50.720">
    <property type="entry name" value="NAD(P)-binding Rossmann-like Domain"/>
    <property type="match status" value="1"/>
</dbReference>
<dbReference type="Gene3D" id="3.30.360.10">
    <property type="entry name" value="Dihydrodipicolinate Reductase, domain 2"/>
    <property type="match status" value="1"/>
</dbReference>
<dbReference type="Pfam" id="PF01408">
    <property type="entry name" value="GFO_IDH_MocA"/>
    <property type="match status" value="1"/>
</dbReference>
<accession>A0A2S7WH40</accession>
<dbReference type="PANTHER" id="PTHR43818:SF12">
    <property type="entry name" value="NADH-DEPENDENT DEHYDROGENASE-RELATED"/>
    <property type="match status" value="1"/>
</dbReference>
<dbReference type="GO" id="GO:0000166">
    <property type="term" value="F:nucleotide binding"/>
    <property type="evidence" value="ECO:0007669"/>
    <property type="project" value="InterPro"/>
</dbReference>
<reference evidence="3 4" key="1">
    <citation type="submission" date="2016-12" db="EMBL/GenBank/DDBJ databases">
        <title>Trade-off between light-utilization and light-protection in marine flavobacteria.</title>
        <authorList>
            <person name="Kumagai Y."/>
            <person name="Yoshizawa S."/>
            <person name="Kogure K."/>
            <person name="Iwasaki W."/>
        </authorList>
    </citation>
    <scope>NUCLEOTIDE SEQUENCE [LARGE SCALE GENOMIC DNA]</scope>
    <source>
        <strain evidence="3 4">ATCC 43844</strain>
    </source>
</reference>
<sequence>MKRREFIKKSSLATGILASSSVLGSVGYNLLKDKIINIGIIGTGVRGKGLLNIIKNIEGLQVVACCDNIPFRLEEGIKLSNSLAKGHDNYLELLKDKTIDAVIITVPFYLHAQVAIDALEAGKHVYCEKTLAKGYEGIQTLVNKVKNTNKIFQVGHQYHSSRLYRHVVELIKERKVGTISAFECQWNRHGNWRKPVPDPALERQINWRMYKEYSGGLLAELSSHQIEFVNWVLEANPDQVMGMGGVNYWKDGRETFDNIHLIYSYPNGVKAKFTCLTNNANEGYQIKVIGDKGTILIDYDEVWFYPEGKKKIMDTDVDGVSGATAKANYNNGEEIKITHADPTKQALIDFKINILDNKEPESNIYTGARAAIAIQMGLDALYNNEIVSWNPGFDI</sequence>
<dbReference type="InterPro" id="IPR000683">
    <property type="entry name" value="Gfo/Idh/MocA-like_OxRdtase_N"/>
</dbReference>
<dbReference type="SUPFAM" id="SSF55347">
    <property type="entry name" value="Glyceraldehyde-3-phosphate dehydrogenase-like, C-terminal domain"/>
    <property type="match status" value="1"/>
</dbReference>